<feature type="compositionally biased region" description="Polar residues" evidence="1">
    <location>
        <begin position="216"/>
        <end position="232"/>
    </location>
</feature>
<feature type="compositionally biased region" description="Pro residues" evidence="1">
    <location>
        <begin position="121"/>
        <end position="135"/>
    </location>
</feature>
<keyword evidence="4" id="KW-1185">Reference proteome</keyword>
<evidence type="ECO:0000256" key="2">
    <source>
        <dbReference type="SAM" id="SignalP"/>
    </source>
</evidence>
<feature type="compositionally biased region" description="Low complexity" evidence="1">
    <location>
        <begin position="136"/>
        <end position="147"/>
    </location>
</feature>
<feature type="compositionally biased region" description="Low complexity" evidence="1">
    <location>
        <begin position="159"/>
        <end position="181"/>
    </location>
</feature>
<sequence length="250" mass="25849">MLQPRLITAIGTAAALLCLAGHASATNVFLFPDCVDNCVASSGCETESAKCICKPAKPKASFLDDVVTCLYYHCKDELRAVDLTFLNPVRAGCDFAKSPLPKDDVKNAQKLAASFIAKLPPLFPPPPPPPPPFGPPQQTTVQQQTYTKAPPVPTGQPGDSTSADSDTPSPSPSPTLSTSAGNPPPSLPPPTSAAQPPPSGPDSSTPTQDAPGRVPTDSSPFATFNAASSFTGTGRAGWLSLPLIVAMVFR</sequence>
<comment type="caution">
    <text evidence="3">The sequence shown here is derived from an EMBL/GenBank/DDBJ whole genome shotgun (WGS) entry which is preliminary data.</text>
</comment>
<feature type="signal peptide" evidence="2">
    <location>
        <begin position="1"/>
        <end position="25"/>
    </location>
</feature>
<feature type="chain" id="PRO_5042487642" description="Extracellular membrane protein CFEM domain-containing protein" evidence="2">
    <location>
        <begin position="26"/>
        <end position="250"/>
    </location>
</feature>
<feature type="region of interest" description="Disordered" evidence="1">
    <location>
        <begin position="118"/>
        <end position="234"/>
    </location>
</feature>
<evidence type="ECO:0000313" key="3">
    <source>
        <dbReference type="EMBL" id="KAK1757586.1"/>
    </source>
</evidence>
<proteinExistence type="predicted"/>
<dbReference type="AlphaFoldDB" id="A0AAJ0F754"/>
<name>A0AAJ0F754_9PEZI</name>
<feature type="compositionally biased region" description="Pro residues" evidence="1">
    <location>
        <begin position="182"/>
        <end position="200"/>
    </location>
</feature>
<keyword evidence="2" id="KW-0732">Signal</keyword>
<evidence type="ECO:0000313" key="4">
    <source>
        <dbReference type="Proteomes" id="UP001239445"/>
    </source>
</evidence>
<reference evidence="3" key="1">
    <citation type="submission" date="2023-06" db="EMBL/GenBank/DDBJ databases">
        <title>Genome-scale phylogeny and comparative genomics of the fungal order Sordariales.</title>
        <authorList>
            <consortium name="Lawrence Berkeley National Laboratory"/>
            <person name="Hensen N."/>
            <person name="Bonometti L."/>
            <person name="Westerberg I."/>
            <person name="Brannstrom I.O."/>
            <person name="Guillou S."/>
            <person name="Cros-Aarteil S."/>
            <person name="Calhoun S."/>
            <person name="Haridas S."/>
            <person name="Kuo A."/>
            <person name="Mondo S."/>
            <person name="Pangilinan J."/>
            <person name="Riley R."/>
            <person name="Labutti K."/>
            <person name="Andreopoulos B."/>
            <person name="Lipzen A."/>
            <person name="Chen C."/>
            <person name="Yanf M."/>
            <person name="Daum C."/>
            <person name="Ng V."/>
            <person name="Clum A."/>
            <person name="Steindorff A."/>
            <person name="Ohm R."/>
            <person name="Martin F."/>
            <person name="Silar P."/>
            <person name="Natvig D."/>
            <person name="Lalanne C."/>
            <person name="Gautier V."/>
            <person name="Ament-Velasquez S.L."/>
            <person name="Kruys A."/>
            <person name="Hutchinson M.I."/>
            <person name="Powell A.J."/>
            <person name="Barry K."/>
            <person name="Miller A.N."/>
            <person name="Grigoriev I.V."/>
            <person name="Debuchy R."/>
            <person name="Gladieux P."/>
            <person name="Thoren M.H."/>
            <person name="Johannesson H."/>
        </authorList>
    </citation>
    <scope>NUCLEOTIDE SEQUENCE</scope>
    <source>
        <strain evidence="3">PSN4</strain>
    </source>
</reference>
<dbReference type="Proteomes" id="UP001239445">
    <property type="component" value="Unassembled WGS sequence"/>
</dbReference>
<evidence type="ECO:0000256" key="1">
    <source>
        <dbReference type="SAM" id="MobiDB-lite"/>
    </source>
</evidence>
<gene>
    <name evidence="3" type="ORF">QBC47DRAFT_160853</name>
</gene>
<dbReference type="EMBL" id="MU839830">
    <property type="protein sequence ID" value="KAK1757586.1"/>
    <property type="molecule type" value="Genomic_DNA"/>
</dbReference>
<organism evidence="3 4">
    <name type="scientific">Echria macrotheca</name>
    <dbReference type="NCBI Taxonomy" id="438768"/>
    <lineage>
        <taxon>Eukaryota</taxon>
        <taxon>Fungi</taxon>
        <taxon>Dikarya</taxon>
        <taxon>Ascomycota</taxon>
        <taxon>Pezizomycotina</taxon>
        <taxon>Sordariomycetes</taxon>
        <taxon>Sordariomycetidae</taxon>
        <taxon>Sordariales</taxon>
        <taxon>Schizotheciaceae</taxon>
        <taxon>Echria</taxon>
    </lineage>
</organism>
<evidence type="ECO:0008006" key="5">
    <source>
        <dbReference type="Google" id="ProtNLM"/>
    </source>
</evidence>
<protein>
    <recommendedName>
        <fullName evidence="5">Extracellular membrane protein CFEM domain-containing protein</fullName>
    </recommendedName>
</protein>
<accession>A0AAJ0F754</accession>